<dbReference type="PATRIC" id="fig|1705562.3.peg.2094"/>
<organism evidence="2 3">
    <name type="scientific">Haloarcula rubripromontorii</name>
    <dbReference type="NCBI Taxonomy" id="1705562"/>
    <lineage>
        <taxon>Archaea</taxon>
        <taxon>Methanobacteriati</taxon>
        <taxon>Methanobacteriota</taxon>
        <taxon>Stenosarchaea group</taxon>
        <taxon>Halobacteria</taxon>
        <taxon>Halobacteriales</taxon>
        <taxon>Haloarculaceae</taxon>
        <taxon>Haloarcula</taxon>
    </lineage>
</organism>
<evidence type="ECO:0000313" key="3">
    <source>
        <dbReference type="Proteomes" id="UP000037729"/>
    </source>
</evidence>
<dbReference type="AlphaFoldDB" id="A0A0M9ALW6"/>
<name>A0A0M9ALW6_9EURY</name>
<reference evidence="2 3" key="1">
    <citation type="submission" date="2015-08" db="EMBL/GenBank/DDBJ databases">
        <title>Genomes of Isolates from Cabo Rojo, PR.</title>
        <authorList>
            <person name="Sanchez-Nieves R.L."/>
            <person name="Montalvo-Rodriguez R."/>
        </authorList>
    </citation>
    <scope>NUCLEOTIDE SEQUENCE [LARGE SCALE GENOMIC DNA]</scope>
    <source>
        <strain evidence="2 3">SL3</strain>
    </source>
</reference>
<keyword evidence="3" id="KW-1185">Reference proteome</keyword>
<proteinExistence type="predicted"/>
<evidence type="ECO:0000313" key="1">
    <source>
        <dbReference type="EMBL" id="KOX91622.1"/>
    </source>
</evidence>
<gene>
    <name evidence="2" type="ORF">AMS69_09670</name>
    <name evidence="1" type="ORF">AMS69_18040</name>
</gene>
<dbReference type="Proteomes" id="UP000037729">
    <property type="component" value="Unassembled WGS sequence"/>
</dbReference>
<protein>
    <submittedName>
        <fullName evidence="2">Transposase</fullName>
    </submittedName>
</protein>
<sequence length="55" mass="6261">MRRLTTLFPSEFLEEHAEELGVVEREGKLQIPVLVWALVFGFAAGESRTLAGFRR</sequence>
<accession>A0A0M9ALW6</accession>
<evidence type="ECO:0000313" key="2">
    <source>
        <dbReference type="EMBL" id="KOX94158.1"/>
    </source>
</evidence>
<dbReference type="EMBL" id="LIUF01000002">
    <property type="protein sequence ID" value="KOX94158.1"/>
    <property type="molecule type" value="Genomic_DNA"/>
</dbReference>
<dbReference type="EMBL" id="LIUF01000008">
    <property type="protein sequence ID" value="KOX91622.1"/>
    <property type="molecule type" value="Genomic_DNA"/>
</dbReference>
<comment type="caution">
    <text evidence="2">The sequence shown here is derived from an EMBL/GenBank/DDBJ whole genome shotgun (WGS) entry which is preliminary data.</text>
</comment>
<feature type="non-terminal residue" evidence="2">
    <location>
        <position position="55"/>
    </location>
</feature>